<protein>
    <submittedName>
        <fullName evidence="9">Purine permease</fullName>
    </submittedName>
    <submittedName>
        <fullName evidence="8">Xanthine permease XanP</fullName>
    </submittedName>
</protein>
<comment type="similarity">
    <text evidence="2">Belongs to the nucleobase:cation symporter-2 (NCS2) (TC 2.A.40) family.</text>
</comment>
<dbReference type="GeneID" id="97329246"/>
<evidence type="ECO:0000313" key="11">
    <source>
        <dbReference type="Proteomes" id="UP000292665"/>
    </source>
</evidence>
<comment type="subcellular location">
    <subcellularLocation>
        <location evidence="1">Membrane</location>
        <topology evidence="1">Multi-pass membrane protein</topology>
    </subcellularLocation>
</comment>
<evidence type="ECO:0000256" key="7">
    <source>
        <dbReference type="SAM" id="Phobius"/>
    </source>
</evidence>
<dbReference type="InterPro" id="IPR006043">
    <property type="entry name" value="NCS2"/>
</dbReference>
<dbReference type="PANTHER" id="PTHR42810:SF2">
    <property type="entry name" value="PURINE PERMEASE C1399.01C-RELATED"/>
    <property type="match status" value="1"/>
</dbReference>
<evidence type="ECO:0000256" key="1">
    <source>
        <dbReference type="ARBA" id="ARBA00004141"/>
    </source>
</evidence>
<dbReference type="EMBL" id="CYZO01000025">
    <property type="protein sequence ID" value="CUO22149.1"/>
    <property type="molecule type" value="Genomic_DNA"/>
</dbReference>
<keyword evidence="4 7" id="KW-0812">Transmembrane</keyword>
<dbReference type="Proteomes" id="UP000292665">
    <property type="component" value="Unassembled WGS sequence"/>
</dbReference>
<dbReference type="Proteomes" id="UP000095787">
    <property type="component" value="Unassembled WGS sequence"/>
</dbReference>
<organism evidence="8 10">
    <name type="scientific">[Ruminococcus] torques</name>
    <dbReference type="NCBI Taxonomy" id="33039"/>
    <lineage>
        <taxon>Bacteria</taxon>
        <taxon>Bacillati</taxon>
        <taxon>Bacillota</taxon>
        <taxon>Clostridia</taxon>
        <taxon>Lachnospirales</taxon>
        <taxon>Lachnospiraceae</taxon>
        <taxon>Mediterraneibacter</taxon>
    </lineage>
</organism>
<sequence>MGIRETKKDNSELFKWDGKPSAGQVFPLAAQHVLAAVVGCVTPAILVANAANNAGGNVDMGLLIQMSLVFAALSTLLQLYGNKIRIGSGLPVIIGVSFAYVPTMTAIAAQAKSIDTILGAMLIGGVIAIIVGLTIKQIRKVFPPLVIGTVIFAIGLSLYKTAINYMAGNPANTYELVVEQQGKTPALVFGSWQNWVVAFVTLAIVVALNHYGKGLFKLASILIGLLCGYVLALCFGMVDFSVLSSAGWFQIPKPMEFGMKFEISAIIPLAILFLVNSIQAMGDFSATTSGGMDRLPTDRELNGGIIGYGIGNIISAFFGCPPTATFSQNVGIVGTTKVISRRVFATSAGILLVAGLIPKFSALLRTIPQCVLGGAVVSVFASIAMTGIRLLVTEKLTARNATVAGLSIAIGMGVSLSGGCLDQMTQSIHSALNLSMNLENFQAIINNTFASSPVVLATIFAVILNLILPKEKTTEKETKLR</sequence>
<feature type="transmembrane region" description="Helical" evidence="7">
    <location>
        <begin position="60"/>
        <end position="80"/>
    </location>
</feature>
<feature type="transmembrane region" description="Helical" evidence="7">
    <location>
        <begin position="192"/>
        <end position="211"/>
    </location>
</feature>
<dbReference type="InterPro" id="IPR006042">
    <property type="entry name" value="Xan_ur_permease"/>
</dbReference>
<keyword evidence="6 7" id="KW-0472">Membrane</keyword>
<reference evidence="9 11" key="2">
    <citation type="journal article" date="2019" name="Science, e1252229">
        <title>Invertible promoters mediate bacterial phase variation, antibiotic resistance, and host adaptation in the gut.</title>
        <authorList>
            <person name="Jiang X."/>
            <person name="Hall A.B."/>
            <person name="Arthur T.D."/>
            <person name="Plichta D.R."/>
            <person name="Covington C.T."/>
            <person name="Poyet M."/>
            <person name="Crothers J."/>
            <person name="Moses P.L."/>
            <person name="Tolonen A.C."/>
            <person name="Vlamakis H."/>
            <person name="Alm E.J."/>
            <person name="Xavier R.J."/>
        </authorList>
    </citation>
    <scope>NUCLEOTIDE SEQUENCE [LARGE SCALE GENOMIC DNA]</scope>
    <source>
        <strain evidence="11">aa_0143</strain>
        <strain evidence="9">Aa_0143</strain>
    </source>
</reference>
<evidence type="ECO:0000313" key="10">
    <source>
        <dbReference type="Proteomes" id="UP000095787"/>
    </source>
</evidence>
<dbReference type="NCBIfam" id="NF037981">
    <property type="entry name" value="NCS2_1"/>
    <property type="match status" value="1"/>
</dbReference>
<proteinExistence type="inferred from homology"/>
<evidence type="ECO:0000313" key="9">
    <source>
        <dbReference type="EMBL" id="RYS82355.1"/>
    </source>
</evidence>
<feature type="transmembrane region" description="Helical" evidence="7">
    <location>
        <begin position="366"/>
        <end position="391"/>
    </location>
</feature>
<dbReference type="EMBL" id="RCYR01000001">
    <property type="protein sequence ID" value="RYS82355.1"/>
    <property type="molecule type" value="Genomic_DNA"/>
</dbReference>
<evidence type="ECO:0000256" key="5">
    <source>
        <dbReference type="ARBA" id="ARBA00022989"/>
    </source>
</evidence>
<feature type="transmembrane region" description="Helical" evidence="7">
    <location>
        <begin position="142"/>
        <end position="159"/>
    </location>
</feature>
<name>A0A174DCU0_9FIRM</name>
<gene>
    <name evidence="8" type="primary">xanP</name>
    <name evidence="9" type="ORF">EAI93_01240</name>
    <name evidence="8" type="ORF">ERS852456_01941</name>
</gene>
<feature type="transmembrane region" description="Helical" evidence="7">
    <location>
        <begin position="444"/>
        <end position="468"/>
    </location>
</feature>
<dbReference type="GO" id="GO:0042907">
    <property type="term" value="F:xanthine transmembrane transporter activity"/>
    <property type="evidence" value="ECO:0007669"/>
    <property type="project" value="TreeGrafter"/>
</dbReference>
<dbReference type="GO" id="GO:0005886">
    <property type="term" value="C:plasma membrane"/>
    <property type="evidence" value="ECO:0007669"/>
    <property type="project" value="TreeGrafter"/>
</dbReference>
<dbReference type="AlphaFoldDB" id="A0A174DCU0"/>
<keyword evidence="5 7" id="KW-1133">Transmembrane helix</keyword>
<accession>A0A174DCU0</accession>
<evidence type="ECO:0000256" key="6">
    <source>
        <dbReference type="ARBA" id="ARBA00023136"/>
    </source>
</evidence>
<feature type="transmembrane region" description="Helical" evidence="7">
    <location>
        <begin position="92"/>
        <end position="111"/>
    </location>
</feature>
<dbReference type="PANTHER" id="PTHR42810">
    <property type="entry name" value="PURINE PERMEASE C1399.01C-RELATED"/>
    <property type="match status" value="1"/>
</dbReference>
<feature type="transmembrane region" description="Helical" evidence="7">
    <location>
        <begin position="343"/>
        <end position="360"/>
    </location>
</feature>
<feature type="transmembrane region" description="Helical" evidence="7">
    <location>
        <begin position="258"/>
        <end position="275"/>
    </location>
</feature>
<feature type="transmembrane region" description="Helical" evidence="7">
    <location>
        <begin position="25"/>
        <end position="48"/>
    </location>
</feature>
<reference evidence="8 10" key="1">
    <citation type="submission" date="2015-09" db="EMBL/GenBank/DDBJ databases">
        <authorList>
            <consortium name="Pathogen Informatics"/>
        </authorList>
    </citation>
    <scope>NUCLEOTIDE SEQUENCE [LARGE SCALE GENOMIC DNA]</scope>
    <source>
        <strain evidence="8 10">2789STDY5834841</strain>
    </source>
</reference>
<evidence type="ECO:0000256" key="4">
    <source>
        <dbReference type="ARBA" id="ARBA00022692"/>
    </source>
</evidence>
<dbReference type="Pfam" id="PF00860">
    <property type="entry name" value="Xan_ur_permease"/>
    <property type="match status" value="1"/>
</dbReference>
<evidence type="ECO:0000313" key="8">
    <source>
        <dbReference type="EMBL" id="CUO22149.1"/>
    </source>
</evidence>
<evidence type="ECO:0000256" key="2">
    <source>
        <dbReference type="ARBA" id="ARBA00008821"/>
    </source>
</evidence>
<dbReference type="RefSeq" id="WP_004845443.1">
    <property type="nucleotide sequence ID" value="NZ_AP028249.1"/>
</dbReference>
<dbReference type="NCBIfam" id="TIGR00801">
    <property type="entry name" value="ncs2"/>
    <property type="match status" value="1"/>
</dbReference>
<evidence type="ECO:0000256" key="3">
    <source>
        <dbReference type="ARBA" id="ARBA00022448"/>
    </source>
</evidence>
<feature type="transmembrane region" description="Helical" evidence="7">
    <location>
        <begin position="218"/>
        <end position="238"/>
    </location>
</feature>
<feature type="transmembrane region" description="Helical" evidence="7">
    <location>
        <begin position="117"/>
        <end position="135"/>
    </location>
</feature>
<keyword evidence="3" id="KW-0813">Transport</keyword>